<comment type="caution">
    <text evidence="1">The sequence shown here is derived from an EMBL/GenBank/DDBJ whole genome shotgun (WGS) entry which is preliminary data.</text>
</comment>
<dbReference type="EMBL" id="MGFM01000032">
    <property type="protein sequence ID" value="OGM05588.1"/>
    <property type="molecule type" value="Genomic_DNA"/>
</dbReference>
<reference evidence="1 2" key="1">
    <citation type="journal article" date="2016" name="Nat. Commun.">
        <title>Thousands of microbial genomes shed light on interconnected biogeochemical processes in an aquifer system.</title>
        <authorList>
            <person name="Anantharaman K."/>
            <person name="Brown C.T."/>
            <person name="Hug L.A."/>
            <person name="Sharon I."/>
            <person name="Castelle C.J."/>
            <person name="Probst A.J."/>
            <person name="Thomas B.C."/>
            <person name="Singh A."/>
            <person name="Wilkins M.J."/>
            <person name="Karaoz U."/>
            <person name="Brodie E.L."/>
            <person name="Williams K.H."/>
            <person name="Hubbard S.S."/>
            <person name="Banfield J.F."/>
        </authorList>
    </citation>
    <scope>NUCLEOTIDE SEQUENCE [LARGE SCALE GENOMIC DNA]</scope>
</reference>
<sequence length="95" mass="10640">MRETILPPESGIEDIEFNRLIASASRAYHQGRYKEAYCGLQSAMGLAGRNLFVKKLKKADNIITETQKEAVIIVDNIAEIDKCPDTERSPSTKNK</sequence>
<organism evidence="1 2">
    <name type="scientific">Candidatus Woesebacteria bacterium GWB1_43_5</name>
    <dbReference type="NCBI Taxonomy" id="1802474"/>
    <lineage>
        <taxon>Bacteria</taxon>
        <taxon>Candidatus Woeseibacteriota</taxon>
    </lineage>
</organism>
<accession>A0A1F7WTT2</accession>
<evidence type="ECO:0000313" key="2">
    <source>
        <dbReference type="Proteomes" id="UP000178812"/>
    </source>
</evidence>
<proteinExistence type="predicted"/>
<dbReference type="AlphaFoldDB" id="A0A1F7WTT2"/>
<dbReference type="Proteomes" id="UP000178812">
    <property type="component" value="Unassembled WGS sequence"/>
</dbReference>
<evidence type="ECO:0000313" key="1">
    <source>
        <dbReference type="EMBL" id="OGM05588.1"/>
    </source>
</evidence>
<protein>
    <submittedName>
        <fullName evidence="1">Uncharacterized protein</fullName>
    </submittedName>
</protein>
<gene>
    <name evidence="1" type="ORF">A2125_02210</name>
</gene>
<name>A0A1F7WTT2_9BACT</name>